<evidence type="ECO:0000313" key="2">
    <source>
        <dbReference type="Proteomes" id="UP000606974"/>
    </source>
</evidence>
<keyword evidence="2" id="KW-1185">Reference proteome</keyword>
<accession>A0A8H7AC67</accession>
<comment type="caution">
    <text evidence="1">The sequence shown here is derived from an EMBL/GenBank/DDBJ whole genome shotgun (WGS) entry which is preliminary data.</text>
</comment>
<dbReference type="Proteomes" id="UP000606974">
    <property type="component" value="Unassembled WGS sequence"/>
</dbReference>
<name>A0A8H7AC67_9EURO</name>
<evidence type="ECO:0000313" key="1">
    <source>
        <dbReference type="EMBL" id="KAF7506433.1"/>
    </source>
</evidence>
<dbReference type="InterPro" id="IPR038765">
    <property type="entry name" value="Papain-like_cys_pep_sf"/>
</dbReference>
<dbReference type="AlphaFoldDB" id="A0A8H7AC67"/>
<organism evidence="1 2">
    <name type="scientific">Endocarpon pusillum</name>
    <dbReference type="NCBI Taxonomy" id="364733"/>
    <lineage>
        <taxon>Eukaryota</taxon>
        <taxon>Fungi</taxon>
        <taxon>Dikarya</taxon>
        <taxon>Ascomycota</taxon>
        <taxon>Pezizomycotina</taxon>
        <taxon>Eurotiomycetes</taxon>
        <taxon>Chaetothyriomycetidae</taxon>
        <taxon>Verrucariales</taxon>
        <taxon>Verrucariaceae</taxon>
        <taxon>Endocarpon</taxon>
    </lineage>
</organism>
<dbReference type="EMBL" id="JAACFV010000087">
    <property type="protein sequence ID" value="KAF7506433.1"/>
    <property type="molecule type" value="Genomic_DNA"/>
</dbReference>
<reference evidence="1" key="1">
    <citation type="submission" date="2020-02" db="EMBL/GenBank/DDBJ databases">
        <authorList>
            <person name="Palmer J.M."/>
        </authorList>
    </citation>
    <scope>NUCLEOTIDE SEQUENCE</scope>
    <source>
        <strain evidence="1">EPUS1.4</strain>
        <tissue evidence="1">Thallus</tissue>
    </source>
</reference>
<sequence>MELGIVDFESFLLGRGHTGWLTGEAVMAALRVDAALVNAEVVNPNVWQVWAQSDFDQDMVPRLDTEARFIVIPYPFPGHWALGIIDRANHQMHFLDSREDQGRRCAV</sequence>
<dbReference type="SUPFAM" id="SSF54001">
    <property type="entry name" value="Cysteine proteinases"/>
    <property type="match status" value="1"/>
</dbReference>
<gene>
    <name evidence="1" type="ORF">GJ744_011787</name>
</gene>
<protein>
    <submittedName>
        <fullName evidence="1">Uncharacterized protein</fullName>
    </submittedName>
</protein>
<proteinExistence type="predicted"/>